<evidence type="ECO:0000259" key="5">
    <source>
        <dbReference type="Pfam" id="PF00266"/>
    </source>
</evidence>
<organism evidence="6 7">
    <name type="scientific">Candidatus Scatosoma pullistercoris</name>
    <dbReference type="NCBI Taxonomy" id="2840934"/>
    <lineage>
        <taxon>Bacteria</taxon>
        <taxon>Bacillati</taxon>
        <taxon>Bacillota</taxon>
        <taxon>Clostridia</taxon>
        <taxon>Candidatus Scatosoma</taxon>
    </lineage>
</organism>
<dbReference type="InterPro" id="IPR020578">
    <property type="entry name" value="Aminotrans_V_PyrdxlP_BS"/>
</dbReference>
<sequence>MIYFDNAATGGRKPDSVISAVSSAAKLCANPGRSGHKLSLACASVVLDCRNTLSEYFGGYGFERTIFTKNCTEALNIALFGLLSPGDHVVTTCMEHNSVLRPLEFLKKSGVITYDVCPLTDGNISPAVLAKLIRRETRLVAVTTASNVTGAAPDLKAIREAIPARVLLLADGAQGGGHLPIDLSETGIDVLTLAGHKGLMGIQGSGALLFSERANPRPLLYGGTGSDSFSLDMPDFYPDALEAGTLSFPAVSSLLEGVRYLSAKEKEISGSLLFLTGYLLDALAGLPAYKVFSRPNPCGIVAFAHREIQSEILSERLSEVYSIAVRGGLHCAPLMHEALGTKENGLVRVSFSHFNRKEEVNALIRALRAF</sequence>
<protein>
    <submittedName>
        <fullName evidence="6">Aminotransferase class V-fold PLP-dependent enzyme</fullName>
    </submittedName>
</protein>
<keyword evidence="2" id="KW-0663">Pyridoxal phosphate</keyword>
<keyword evidence="6" id="KW-0032">Aminotransferase</keyword>
<gene>
    <name evidence="6" type="ORF">IAC57_00900</name>
</gene>
<evidence type="ECO:0000256" key="1">
    <source>
        <dbReference type="ARBA" id="ARBA00001933"/>
    </source>
</evidence>
<evidence type="ECO:0000256" key="2">
    <source>
        <dbReference type="ARBA" id="ARBA00022898"/>
    </source>
</evidence>
<dbReference type="EMBL" id="DVMZ01000025">
    <property type="protein sequence ID" value="HIU58636.1"/>
    <property type="molecule type" value="Genomic_DNA"/>
</dbReference>
<dbReference type="PANTHER" id="PTHR43586">
    <property type="entry name" value="CYSTEINE DESULFURASE"/>
    <property type="match status" value="1"/>
</dbReference>
<evidence type="ECO:0000313" key="6">
    <source>
        <dbReference type="EMBL" id="HIU58636.1"/>
    </source>
</evidence>
<evidence type="ECO:0000256" key="4">
    <source>
        <dbReference type="RuleBase" id="RU004504"/>
    </source>
</evidence>
<comment type="caution">
    <text evidence="6">The sequence shown here is derived from an EMBL/GenBank/DDBJ whole genome shotgun (WGS) entry which is preliminary data.</text>
</comment>
<dbReference type="SUPFAM" id="SSF53383">
    <property type="entry name" value="PLP-dependent transferases"/>
    <property type="match status" value="1"/>
</dbReference>
<keyword evidence="6" id="KW-0808">Transferase</keyword>
<dbReference type="Gene3D" id="3.90.1150.10">
    <property type="entry name" value="Aspartate Aminotransferase, domain 1"/>
    <property type="match status" value="1"/>
</dbReference>
<evidence type="ECO:0000256" key="3">
    <source>
        <dbReference type="RuleBase" id="RU004075"/>
    </source>
</evidence>
<dbReference type="InterPro" id="IPR015421">
    <property type="entry name" value="PyrdxlP-dep_Trfase_major"/>
</dbReference>
<dbReference type="PROSITE" id="PS00595">
    <property type="entry name" value="AA_TRANSFER_CLASS_5"/>
    <property type="match status" value="1"/>
</dbReference>
<dbReference type="Proteomes" id="UP000824081">
    <property type="component" value="Unassembled WGS sequence"/>
</dbReference>
<dbReference type="GO" id="GO:0008483">
    <property type="term" value="F:transaminase activity"/>
    <property type="evidence" value="ECO:0007669"/>
    <property type="project" value="UniProtKB-KW"/>
</dbReference>
<feature type="domain" description="Aminotransferase class V" evidence="5">
    <location>
        <begin position="2"/>
        <end position="363"/>
    </location>
</feature>
<comment type="similarity">
    <text evidence="3">Belongs to the class-V pyridoxal-phosphate-dependent aminotransferase family.</text>
</comment>
<evidence type="ECO:0000313" key="7">
    <source>
        <dbReference type="Proteomes" id="UP000824081"/>
    </source>
</evidence>
<dbReference type="PANTHER" id="PTHR43586:SF4">
    <property type="entry name" value="ISOPENICILLIN N EPIMERASE"/>
    <property type="match status" value="1"/>
</dbReference>
<proteinExistence type="inferred from homology"/>
<dbReference type="Gene3D" id="3.40.640.10">
    <property type="entry name" value="Type I PLP-dependent aspartate aminotransferase-like (Major domain)"/>
    <property type="match status" value="1"/>
</dbReference>
<dbReference type="Pfam" id="PF00266">
    <property type="entry name" value="Aminotran_5"/>
    <property type="match status" value="1"/>
</dbReference>
<comment type="cofactor">
    <cofactor evidence="1 4">
        <name>pyridoxal 5'-phosphate</name>
        <dbReference type="ChEBI" id="CHEBI:597326"/>
    </cofactor>
</comment>
<name>A0A9D1ME79_9FIRM</name>
<dbReference type="InterPro" id="IPR000192">
    <property type="entry name" value="Aminotrans_V_dom"/>
</dbReference>
<reference evidence="6" key="1">
    <citation type="submission" date="2020-10" db="EMBL/GenBank/DDBJ databases">
        <authorList>
            <person name="Gilroy R."/>
        </authorList>
    </citation>
    <scope>NUCLEOTIDE SEQUENCE</scope>
    <source>
        <strain evidence="6">11687</strain>
    </source>
</reference>
<reference evidence="6" key="2">
    <citation type="journal article" date="2021" name="PeerJ">
        <title>Extensive microbial diversity within the chicken gut microbiome revealed by metagenomics and culture.</title>
        <authorList>
            <person name="Gilroy R."/>
            <person name="Ravi A."/>
            <person name="Getino M."/>
            <person name="Pursley I."/>
            <person name="Horton D.L."/>
            <person name="Alikhan N.F."/>
            <person name="Baker D."/>
            <person name="Gharbi K."/>
            <person name="Hall N."/>
            <person name="Watson M."/>
            <person name="Adriaenssens E.M."/>
            <person name="Foster-Nyarko E."/>
            <person name="Jarju S."/>
            <person name="Secka A."/>
            <person name="Antonio M."/>
            <person name="Oren A."/>
            <person name="Chaudhuri R.R."/>
            <person name="La Ragione R."/>
            <person name="Hildebrand F."/>
            <person name="Pallen M.J."/>
        </authorList>
    </citation>
    <scope>NUCLEOTIDE SEQUENCE</scope>
    <source>
        <strain evidence="6">11687</strain>
    </source>
</reference>
<accession>A0A9D1ME79</accession>
<dbReference type="AlphaFoldDB" id="A0A9D1ME79"/>
<dbReference type="InterPro" id="IPR015424">
    <property type="entry name" value="PyrdxlP-dep_Trfase"/>
</dbReference>
<dbReference type="InterPro" id="IPR015422">
    <property type="entry name" value="PyrdxlP-dep_Trfase_small"/>
</dbReference>